<organism evidence="1 2">
    <name type="scientific">Klebsiella phage JD18</name>
    <dbReference type="NCBI Taxonomy" id="1698360"/>
    <lineage>
        <taxon>Viruses</taxon>
        <taxon>Duplodnaviria</taxon>
        <taxon>Heunggongvirae</taxon>
        <taxon>Uroviricota</taxon>
        <taxon>Caudoviricetes</taxon>
        <taxon>Pantevenvirales</taxon>
        <taxon>Straboviridae</taxon>
        <taxon>Tevenvirinae</taxon>
        <taxon>Jiaodavirus</taxon>
        <taxon>Jiaodavirus jd18</taxon>
    </lineage>
</organism>
<dbReference type="KEGG" id="vg:26518560"/>
<keyword evidence="2" id="KW-1185">Reference proteome</keyword>
<sequence>MADILPINTTLREVIEGEYVEQYFTAQLSTNETLKSINIIDYQPVSDISVSETYYKGNYNSVFTFGNDVLKYREGDELKSASAWEDLPNPKTADLYLWKAPRTLEKTFTYTVEIIYTVTEESSGGSSGGSSAPIVTEYKKQKVYSQTVKGNWSRWGDQLRAYVYAGN</sequence>
<dbReference type="Proteomes" id="UP000204179">
    <property type="component" value="Segment"/>
</dbReference>
<dbReference type="GeneID" id="26518560"/>
<proteinExistence type="predicted"/>
<accession>A0A0K1Y5F8</accession>
<name>A0A0K1Y5F8_9CAUD</name>
<gene>
    <name evidence="1" type="ORF">JD18_145</name>
</gene>
<reference evidence="1 2" key="1">
    <citation type="submission" date="2015-07" db="EMBL/GenBank/DDBJ databases">
        <title>Isolation and characterization of JD18-a novel lytic bacteriophage for Klebsiella pneumoniae.</title>
        <authorList>
            <person name="Fan J."/>
            <person name="Zhang X."/>
            <person name="Guo X."/>
            <person name="He P."/>
            <person name="Zhang Y."/>
        </authorList>
    </citation>
    <scope>NUCLEOTIDE SEQUENCE [LARGE SCALE GENOMIC DNA]</scope>
</reference>
<evidence type="ECO:0000313" key="2">
    <source>
        <dbReference type="Proteomes" id="UP000204179"/>
    </source>
</evidence>
<dbReference type="EMBL" id="KT239446">
    <property type="protein sequence ID" value="AKY02016.1"/>
    <property type="molecule type" value="Genomic_DNA"/>
</dbReference>
<protein>
    <submittedName>
        <fullName evidence="1">Uncharacterized protein</fullName>
    </submittedName>
</protein>
<dbReference type="RefSeq" id="YP_009190726.1">
    <property type="nucleotide sequence ID" value="NC_028686.1"/>
</dbReference>
<evidence type="ECO:0000313" key="1">
    <source>
        <dbReference type="EMBL" id="AKY02016.1"/>
    </source>
</evidence>